<evidence type="ECO:0000313" key="5">
    <source>
        <dbReference type="EMBL" id="NYJ36700.1"/>
    </source>
</evidence>
<dbReference type="SUPFAM" id="SSF160467">
    <property type="entry name" value="PH0987 N-terminal domain-like"/>
    <property type="match status" value="1"/>
</dbReference>
<sequence>MRVLKCADTGVLVEVADLAEVVALRAALAERPPPGVTDVVPAARTLLLRVEPGTDTDRVAAAVADLPVGAGDRGGGGGTVTIPVHYDGADLADVAELTGLTPRGVVAAHTAAHWTVAFCGFAPGFGYMVGDDPRLHVPRRGEARTRVPAGSVALAGEFTGVYPRNSPGGWQLLGRTEARIWDLDRDPPGLLRPGVRVRFTEAS</sequence>
<dbReference type="Pfam" id="PF02682">
    <property type="entry name" value="CT_C_D"/>
    <property type="match status" value="1"/>
</dbReference>
<dbReference type="AlphaFoldDB" id="A0A7Z0ESU3"/>
<reference evidence="5 6" key="1">
    <citation type="submission" date="2020-07" db="EMBL/GenBank/DDBJ databases">
        <title>Sequencing the genomes of 1000 actinobacteria strains.</title>
        <authorList>
            <person name="Klenk H.-P."/>
        </authorList>
    </citation>
    <scope>NUCLEOTIDE SEQUENCE [LARGE SCALE GENOMIC DNA]</scope>
    <source>
        <strain evidence="5 6">DSM 44442</strain>
    </source>
</reference>
<dbReference type="Gene3D" id="3.30.1360.40">
    <property type="match status" value="1"/>
</dbReference>
<dbReference type="Gene3D" id="2.40.100.10">
    <property type="entry name" value="Cyclophilin-like"/>
    <property type="match status" value="1"/>
</dbReference>
<dbReference type="EMBL" id="JACCFS010000001">
    <property type="protein sequence ID" value="NYJ36700.1"/>
    <property type="molecule type" value="Genomic_DNA"/>
</dbReference>
<dbReference type="InterPro" id="IPR010016">
    <property type="entry name" value="PxpB"/>
</dbReference>
<gene>
    <name evidence="5" type="ORF">HNR10_004581</name>
</gene>
<name>A0A7Z0ESU3_9ACTN</name>
<dbReference type="PANTHER" id="PTHR34698">
    <property type="entry name" value="5-OXOPROLINASE SUBUNIT B"/>
    <property type="match status" value="1"/>
</dbReference>
<keyword evidence="2" id="KW-0378">Hydrolase</keyword>
<evidence type="ECO:0000256" key="3">
    <source>
        <dbReference type="ARBA" id="ARBA00022840"/>
    </source>
</evidence>
<dbReference type="GO" id="GO:0005524">
    <property type="term" value="F:ATP binding"/>
    <property type="evidence" value="ECO:0007669"/>
    <property type="project" value="UniProtKB-KW"/>
</dbReference>
<keyword evidence="3" id="KW-0067">ATP-binding</keyword>
<protein>
    <submittedName>
        <fullName evidence="5">KipI family sensor histidine kinase inhibitor</fullName>
    </submittedName>
</protein>
<dbReference type="GO" id="GO:0016787">
    <property type="term" value="F:hydrolase activity"/>
    <property type="evidence" value="ECO:0007669"/>
    <property type="project" value="UniProtKB-KW"/>
</dbReference>
<proteinExistence type="predicted"/>
<dbReference type="SMART" id="SM00796">
    <property type="entry name" value="AHS1"/>
    <property type="match status" value="1"/>
</dbReference>
<dbReference type="Proteomes" id="UP000572051">
    <property type="component" value="Unassembled WGS sequence"/>
</dbReference>
<evidence type="ECO:0000256" key="2">
    <source>
        <dbReference type="ARBA" id="ARBA00022801"/>
    </source>
</evidence>
<dbReference type="InterPro" id="IPR003833">
    <property type="entry name" value="CT_C_D"/>
</dbReference>
<accession>A0A7Z0ESU3</accession>
<dbReference type="RefSeq" id="WP_179826807.1">
    <property type="nucleotide sequence ID" value="NZ_JACCFS010000001.1"/>
</dbReference>
<feature type="domain" description="Carboxyltransferase" evidence="4">
    <location>
        <begin position="1"/>
        <end position="191"/>
    </location>
</feature>
<keyword evidence="6" id="KW-1185">Reference proteome</keyword>
<evidence type="ECO:0000313" key="6">
    <source>
        <dbReference type="Proteomes" id="UP000572051"/>
    </source>
</evidence>
<dbReference type="PANTHER" id="PTHR34698:SF2">
    <property type="entry name" value="5-OXOPROLINASE SUBUNIT B"/>
    <property type="match status" value="1"/>
</dbReference>
<dbReference type="SUPFAM" id="SSF50891">
    <property type="entry name" value="Cyclophilin-like"/>
    <property type="match status" value="1"/>
</dbReference>
<evidence type="ECO:0000259" key="4">
    <source>
        <dbReference type="SMART" id="SM00796"/>
    </source>
</evidence>
<comment type="caution">
    <text evidence="5">The sequence shown here is derived from an EMBL/GenBank/DDBJ whole genome shotgun (WGS) entry which is preliminary data.</text>
</comment>
<evidence type="ECO:0000256" key="1">
    <source>
        <dbReference type="ARBA" id="ARBA00022741"/>
    </source>
</evidence>
<organism evidence="5 6">
    <name type="scientific">Nocardiopsis aegyptia</name>
    <dbReference type="NCBI Taxonomy" id="220378"/>
    <lineage>
        <taxon>Bacteria</taxon>
        <taxon>Bacillati</taxon>
        <taxon>Actinomycetota</taxon>
        <taxon>Actinomycetes</taxon>
        <taxon>Streptosporangiales</taxon>
        <taxon>Nocardiopsidaceae</taxon>
        <taxon>Nocardiopsis</taxon>
    </lineage>
</organism>
<keyword evidence="1" id="KW-0547">Nucleotide-binding</keyword>
<dbReference type="InterPro" id="IPR029000">
    <property type="entry name" value="Cyclophilin-like_dom_sf"/>
</dbReference>